<sequence length="223" mass="23750">MGTEIGGASPRSRLRRLPELGSYDTEEIYAILDATTLCHVATIVDGLPMVLPSLHVRVGRTLLVHGSRSSRLLRSMTESPSVCVSVTIVDGLIVARSTFNSSMAYRSVSVFGPARLLDGEEKEAALEKLINGIIPGRSSEVRPSSESEISRTSVLEVTIEEASAKISVGPPDDDDEDVEGPAWAGVIPFRMIAEEPIPAPDGAVGAGTVPVPASVRRYRERGS</sequence>
<dbReference type="EMBL" id="CAFBLT010000001">
    <property type="protein sequence ID" value="CAB4859891.1"/>
    <property type="molecule type" value="Genomic_DNA"/>
</dbReference>
<organism evidence="1">
    <name type="scientific">freshwater metagenome</name>
    <dbReference type="NCBI Taxonomy" id="449393"/>
    <lineage>
        <taxon>unclassified sequences</taxon>
        <taxon>metagenomes</taxon>
        <taxon>ecological metagenomes</taxon>
    </lineage>
</organism>
<dbReference type="EMBL" id="CAFABE010000044">
    <property type="protein sequence ID" value="CAB4829351.1"/>
    <property type="molecule type" value="Genomic_DNA"/>
</dbReference>
<dbReference type="InterPro" id="IPR024747">
    <property type="entry name" value="Pyridox_Oxase-rel"/>
</dbReference>
<dbReference type="PANTHER" id="PTHR34071:SF2">
    <property type="entry name" value="FLAVIN-NUCLEOTIDE-BINDING PROTEIN"/>
    <property type="match status" value="1"/>
</dbReference>
<proteinExistence type="predicted"/>
<protein>
    <submittedName>
        <fullName evidence="1">Unannotated protein</fullName>
    </submittedName>
</protein>
<evidence type="ECO:0000313" key="1">
    <source>
        <dbReference type="EMBL" id="CAB4829351.1"/>
    </source>
</evidence>
<dbReference type="EMBL" id="CAFBPM010000012">
    <property type="protein sequence ID" value="CAB5026588.1"/>
    <property type="molecule type" value="Genomic_DNA"/>
</dbReference>
<dbReference type="PANTHER" id="PTHR34071">
    <property type="entry name" value="5-NITROIMIDAZOLE ANTIBIOTICS RESISTANCE PROTEIN, NIMA-FAMILY-RELATED PROTEIN-RELATED"/>
    <property type="match status" value="1"/>
</dbReference>
<evidence type="ECO:0000313" key="3">
    <source>
        <dbReference type="EMBL" id="CAB5026588.1"/>
    </source>
</evidence>
<name>A0A6J7A933_9ZZZZ</name>
<accession>A0A6J7A933</accession>
<evidence type="ECO:0000313" key="2">
    <source>
        <dbReference type="EMBL" id="CAB4859891.1"/>
    </source>
</evidence>
<dbReference type="SUPFAM" id="SSF50475">
    <property type="entry name" value="FMN-binding split barrel"/>
    <property type="match status" value="1"/>
</dbReference>
<dbReference type="Pfam" id="PF12900">
    <property type="entry name" value="Pyridox_ox_2"/>
    <property type="match status" value="1"/>
</dbReference>
<gene>
    <name evidence="1" type="ORF">UFOPK3164_01011</name>
    <name evidence="2" type="ORF">UFOPK3427_00117</name>
    <name evidence="3" type="ORF">UFOPK4112_01266</name>
</gene>
<dbReference type="Gene3D" id="2.30.110.10">
    <property type="entry name" value="Electron Transport, Fmn-binding Protein, Chain A"/>
    <property type="match status" value="1"/>
</dbReference>
<reference evidence="1" key="1">
    <citation type="submission" date="2020-05" db="EMBL/GenBank/DDBJ databases">
        <authorList>
            <person name="Chiriac C."/>
            <person name="Salcher M."/>
            <person name="Ghai R."/>
            <person name="Kavagutti S V."/>
        </authorList>
    </citation>
    <scope>NUCLEOTIDE SEQUENCE</scope>
</reference>
<dbReference type="InterPro" id="IPR012349">
    <property type="entry name" value="Split_barrel_FMN-bd"/>
</dbReference>
<dbReference type="AlphaFoldDB" id="A0A6J7A933"/>